<feature type="compositionally biased region" description="Basic and acidic residues" evidence="1">
    <location>
        <begin position="1"/>
        <end position="20"/>
    </location>
</feature>
<evidence type="ECO:0000313" key="4">
    <source>
        <dbReference type="Proteomes" id="UP000069902"/>
    </source>
</evidence>
<dbReference type="Pfam" id="PF13298">
    <property type="entry name" value="LigD_N"/>
    <property type="match status" value="1"/>
</dbReference>
<feature type="region of interest" description="Disordered" evidence="1">
    <location>
        <begin position="1"/>
        <end position="24"/>
    </location>
</feature>
<dbReference type="Proteomes" id="UP000069902">
    <property type="component" value="Chromosome cPNK"/>
</dbReference>
<protein>
    <recommendedName>
        <fullName evidence="2">DNA ligase D 3'-phosphoesterase domain-containing protein</fullName>
    </recommendedName>
</protein>
<evidence type="ECO:0000259" key="2">
    <source>
        <dbReference type="Pfam" id="PF13298"/>
    </source>
</evidence>
<dbReference type="AlphaFoldDB" id="A0A0U5EU35"/>
<name>A0A0U5EU35_9BACT</name>
<sequence length="190" mass="21833">MTLKDYQSKRDFKKTSEPRGKIRSPRTKGLEFVVQLHQASHLHYDFRLEVDGVLKSWAVPKGPSLDPADKRLAIQVEDHPFDYRTFEGIIPEGSYGAGEVIVWDEGTYDAVRASSKKESEHLIKQGLEKGRLSFILHGHKLQGEFSLVRFESQPKQWLLIKKKDEYASMTPVIEQNQSVLSNRTIQPKKK</sequence>
<keyword evidence="4" id="KW-1185">Reference proteome</keyword>
<gene>
    <name evidence="3" type="ORF">PNK_2194</name>
</gene>
<dbReference type="EMBL" id="LN879502">
    <property type="protein sequence ID" value="CUI17795.1"/>
    <property type="molecule type" value="Genomic_DNA"/>
</dbReference>
<reference evidence="4" key="1">
    <citation type="submission" date="2015-09" db="EMBL/GenBank/DDBJ databases">
        <authorList>
            <person name="Bertelli C."/>
        </authorList>
    </citation>
    <scope>NUCLEOTIDE SEQUENCE [LARGE SCALE GENOMIC DNA]</scope>
    <source>
        <strain evidence="4">KNic</strain>
    </source>
</reference>
<dbReference type="KEGG" id="pnl:PNK_2194"/>
<evidence type="ECO:0000313" key="3">
    <source>
        <dbReference type="EMBL" id="CUI17795.1"/>
    </source>
</evidence>
<dbReference type="PATRIC" id="fig|389348.3.peg.2466"/>
<dbReference type="STRING" id="389348.PNK_2194"/>
<organism evidence="3 4">
    <name type="scientific">Candidatus Protochlamydia naegleriophila</name>
    <dbReference type="NCBI Taxonomy" id="389348"/>
    <lineage>
        <taxon>Bacteria</taxon>
        <taxon>Pseudomonadati</taxon>
        <taxon>Chlamydiota</taxon>
        <taxon>Chlamydiia</taxon>
        <taxon>Parachlamydiales</taxon>
        <taxon>Parachlamydiaceae</taxon>
        <taxon>Candidatus Protochlamydia</taxon>
    </lineage>
</organism>
<dbReference type="InterPro" id="IPR014144">
    <property type="entry name" value="LigD_PE_domain"/>
</dbReference>
<evidence type="ECO:0000256" key="1">
    <source>
        <dbReference type="SAM" id="MobiDB-lite"/>
    </source>
</evidence>
<dbReference type="PANTHER" id="PTHR39465">
    <property type="entry name" value="DNA LIGASE D, 3'-PHOSPHOESTERASE DOMAIN"/>
    <property type="match status" value="1"/>
</dbReference>
<dbReference type="PANTHER" id="PTHR39465:SF1">
    <property type="entry name" value="DNA LIGASE D 3'-PHOSPHOESTERASE DOMAIN-CONTAINING PROTEIN"/>
    <property type="match status" value="1"/>
</dbReference>
<feature type="domain" description="DNA ligase D 3'-phosphoesterase" evidence="2">
    <location>
        <begin position="35"/>
        <end position="149"/>
    </location>
</feature>
<dbReference type="InParanoid" id="A0A0U5EU35"/>
<accession>A0A0U5EU35</accession>
<dbReference type="RefSeq" id="WP_059062009.1">
    <property type="nucleotide sequence ID" value="NZ_LN879502.1"/>
</dbReference>
<dbReference type="NCBIfam" id="TIGR02777">
    <property type="entry name" value="LigD_PE_dom"/>
    <property type="match status" value="1"/>
</dbReference>
<proteinExistence type="predicted"/>